<accession>A0A0H5Q0K8</accession>
<dbReference type="EMBL" id="LN853055">
    <property type="protein sequence ID" value="CRY94934.1"/>
    <property type="molecule type" value="Genomic_DNA"/>
</dbReference>
<proteinExistence type="predicted"/>
<organism evidence="1">
    <name type="scientific">uncultured prokaryote</name>
    <dbReference type="NCBI Taxonomy" id="198431"/>
    <lineage>
        <taxon>unclassified sequences</taxon>
        <taxon>environmental samples</taxon>
    </lineage>
</organism>
<name>A0A0H5Q0K8_9ZZZZ</name>
<sequence length="76" mass="9123">MRKYEYNALLKAVDDLKEADTAFNHSYVNGGITEEQVDLYEKLKYQLDELYIMADMVLSNYKIKQMLREQRRRVGR</sequence>
<dbReference type="AlphaFoldDB" id="A0A0H5Q0K8"/>
<evidence type="ECO:0000313" key="1">
    <source>
        <dbReference type="EMBL" id="CRY94934.1"/>
    </source>
</evidence>
<protein>
    <submittedName>
        <fullName evidence="1">Uncharacterized protein</fullName>
    </submittedName>
</protein>
<reference evidence="1" key="2">
    <citation type="submission" date="2015-07" db="EMBL/GenBank/DDBJ databases">
        <title>Plasmids, circular viruses and viroids from rat gut.</title>
        <authorList>
            <person name="Jorgensen T.J."/>
            <person name="Hansen M.A."/>
            <person name="Xu Z."/>
            <person name="Tabak M.A."/>
            <person name="Sorensen S.J."/>
            <person name="Hansen L.H."/>
        </authorList>
    </citation>
    <scope>NUCLEOTIDE SEQUENCE</scope>
    <source>
        <strain evidence="1">RGRH0409</strain>
    </source>
</reference>
<reference evidence="1" key="1">
    <citation type="submission" date="2015-06" db="EMBL/GenBank/DDBJ databases">
        <authorList>
            <person name="Joergensen T."/>
        </authorList>
    </citation>
    <scope>NUCLEOTIDE SEQUENCE</scope>
    <source>
        <strain evidence="1">RGRH0409</strain>
    </source>
</reference>